<keyword evidence="5" id="KW-0249">Electron transport</keyword>
<evidence type="ECO:0000256" key="8">
    <source>
        <dbReference type="ARBA" id="ARBA00023136"/>
    </source>
</evidence>
<feature type="transmembrane region" description="Helical" evidence="12">
    <location>
        <begin position="107"/>
        <end position="126"/>
    </location>
</feature>
<gene>
    <name evidence="15" type="ORF">UFOPK1762_00096</name>
    <name evidence="16" type="ORF">UFOPK1906_01057</name>
    <name evidence="17" type="ORF">UFOPK3010_00501</name>
    <name evidence="13" type="ORF">UFOPK3331_00372</name>
    <name evidence="18" type="ORF">UFOPK3927_01381</name>
    <name evidence="14" type="ORF">UFOPK4201_00942</name>
</gene>
<evidence type="ECO:0000256" key="11">
    <source>
        <dbReference type="ARBA" id="ARBA00023284"/>
    </source>
</evidence>
<dbReference type="EMBL" id="CAEZVC010000062">
    <property type="protein sequence ID" value="CAB4624359.1"/>
    <property type="molecule type" value="Genomic_DNA"/>
</dbReference>
<dbReference type="Gene3D" id="1.20.1550.10">
    <property type="entry name" value="DsbB-like"/>
    <property type="match status" value="1"/>
</dbReference>
<keyword evidence="7" id="KW-0560">Oxidoreductase</keyword>
<dbReference type="EMBL" id="CAFBOK010000175">
    <property type="protein sequence ID" value="CAB4992442.1"/>
    <property type="molecule type" value="Genomic_DNA"/>
</dbReference>
<dbReference type="SUPFAM" id="SSF158442">
    <property type="entry name" value="DsbB-like"/>
    <property type="match status" value="1"/>
</dbReference>
<keyword evidence="8 12" id="KW-0472">Membrane</keyword>
<keyword evidence="6 12" id="KW-1133">Transmembrane helix</keyword>
<dbReference type="AlphaFoldDB" id="A0A6J7NP04"/>
<evidence type="ECO:0000256" key="1">
    <source>
        <dbReference type="ARBA" id="ARBA00004141"/>
    </source>
</evidence>
<dbReference type="EMBL" id="CAEUNJ010000035">
    <property type="protein sequence ID" value="CAB4371613.1"/>
    <property type="molecule type" value="Genomic_DNA"/>
</dbReference>
<keyword evidence="11" id="KW-0676">Redox-active center</keyword>
<evidence type="ECO:0000256" key="12">
    <source>
        <dbReference type="SAM" id="Phobius"/>
    </source>
</evidence>
<reference evidence="18" key="1">
    <citation type="submission" date="2020-05" db="EMBL/GenBank/DDBJ databases">
        <authorList>
            <person name="Chiriac C."/>
            <person name="Salcher M."/>
            <person name="Ghai R."/>
            <person name="Kavagutti S V."/>
        </authorList>
    </citation>
    <scope>NUCLEOTIDE SEQUENCE</scope>
</reference>
<dbReference type="InterPro" id="IPR003752">
    <property type="entry name" value="DiS_bond_form_DsbB/BdbC"/>
</dbReference>
<dbReference type="PANTHER" id="PTHR43469:SF1">
    <property type="entry name" value="SPBETA PROPHAGE-DERIVED DISULFIDE BOND FORMATION PROTEIN B"/>
    <property type="match status" value="1"/>
</dbReference>
<accession>A0A6J7NP04</accession>
<evidence type="ECO:0000313" key="14">
    <source>
        <dbReference type="EMBL" id="CAB4371613.1"/>
    </source>
</evidence>
<keyword evidence="4 12" id="KW-0812">Transmembrane</keyword>
<keyword evidence="3" id="KW-0813">Transport</keyword>
<dbReference type="Pfam" id="PF02600">
    <property type="entry name" value="DsbB"/>
    <property type="match status" value="1"/>
</dbReference>
<name>A0A6J7NP04_9ZZZZ</name>
<keyword evidence="9" id="KW-1015">Disulfide bond</keyword>
<sequence length="192" mass="21169">MNVQSFSFFYAVLALACWAGTAAIVVGALVRRFADPDAFAETRAQLGNVAIPLAWVIALVTTAGSLYYSKVQGYVPCELCWYQRICLYPWSVILGIAAWRRDAAIKVYAIPILCISVVISAYHSWIQWFPPSTGTSFCTAAAPCTLKYVNEFDFVTLPFMALSAAVFMISLLFVSHPFDVEIDIAEEVEVSP</sequence>
<comment type="similarity">
    <text evidence="2">Belongs to the DsbB family. BdbC subfamily.</text>
</comment>
<dbReference type="EMBL" id="CAFAAM010000049">
    <property type="protein sequence ID" value="CAB4799125.1"/>
    <property type="molecule type" value="Genomic_DNA"/>
</dbReference>
<feature type="transmembrane region" description="Helical" evidence="12">
    <location>
        <begin position="50"/>
        <end position="69"/>
    </location>
</feature>
<feature type="transmembrane region" description="Helical" evidence="12">
    <location>
        <begin position="6"/>
        <end position="30"/>
    </location>
</feature>
<evidence type="ECO:0000313" key="15">
    <source>
        <dbReference type="EMBL" id="CAB4575273.1"/>
    </source>
</evidence>
<organism evidence="18">
    <name type="scientific">freshwater metagenome</name>
    <dbReference type="NCBI Taxonomy" id="449393"/>
    <lineage>
        <taxon>unclassified sequences</taxon>
        <taxon>metagenomes</taxon>
        <taxon>ecological metagenomes</taxon>
    </lineage>
</organism>
<dbReference type="GO" id="GO:0015035">
    <property type="term" value="F:protein-disulfide reductase activity"/>
    <property type="evidence" value="ECO:0007669"/>
    <property type="project" value="InterPro"/>
</dbReference>
<dbReference type="GO" id="GO:0006457">
    <property type="term" value="P:protein folding"/>
    <property type="evidence" value="ECO:0007669"/>
    <property type="project" value="InterPro"/>
</dbReference>
<evidence type="ECO:0000256" key="6">
    <source>
        <dbReference type="ARBA" id="ARBA00022989"/>
    </source>
</evidence>
<dbReference type="EMBL" id="CAESAL010000007">
    <property type="protein sequence ID" value="CAB4333180.1"/>
    <property type="molecule type" value="Genomic_DNA"/>
</dbReference>
<proteinExistence type="inferred from homology"/>
<comment type="subcellular location">
    <subcellularLocation>
        <location evidence="1">Membrane</location>
        <topology evidence="1">Multi-pass membrane protein</topology>
    </subcellularLocation>
</comment>
<evidence type="ECO:0000313" key="17">
    <source>
        <dbReference type="EMBL" id="CAB4799125.1"/>
    </source>
</evidence>
<evidence type="ECO:0000256" key="3">
    <source>
        <dbReference type="ARBA" id="ARBA00022448"/>
    </source>
</evidence>
<evidence type="ECO:0000256" key="7">
    <source>
        <dbReference type="ARBA" id="ARBA00023002"/>
    </source>
</evidence>
<dbReference type="InterPro" id="IPR012187">
    <property type="entry name" value="Disulphide_bond_form_BdbC"/>
</dbReference>
<evidence type="ECO:0000256" key="4">
    <source>
        <dbReference type="ARBA" id="ARBA00022692"/>
    </source>
</evidence>
<dbReference type="PANTHER" id="PTHR43469">
    <property type="entry name" value="DISULFIDE FORMATION PROTEIN-RELATED"/>
    <property type="match status" value="1"/>
</dbReference>
<dbReference type="EMBL" id="CAEZTY010000002">
    <property type="protein sequence ID" value="CAB4575273.1"/>
    <property type="molecule type" value="Genomic_DNA"/>
</dbReference>
<protein>
    <submittedName>
        <fullName evidence="18">Unannotated protein</fullName>
    </submittedName>
</protein>
<evidence type="ECO:0000256" key="9">
    <source>
        <dbReference type="ARBA" id="ARBA00023157"/>
    </source>
</evidence>
<evidence type="ECO:0000313" key="16">
    <source>
        <dbReference type="EMBL" id="CAB4624359.1"/>
    </source>
</evidence>
<keyword evidence="10" id="KW-0143">Chaperone</keyword>
<dbReference type="GO" id="GO:0016020">
    <property type="term" value="C:membrane"/>
    <property type="evidence" value="ECO:0007669"/>
    <property type="project" value="UniProtKB-SubCell"/>
</dbReference>
<feature type="transmembrane region" description="Helical" evidence="12">
    <location>
        <begin position="155"/>
        <end position="174"/>
    </location>
</feature>
<evidence type="ECO:0000313" key="13">
    <source>
        <dbReference type="EMBL" id="CAB4333180.1"/>
    </source>
</evidence>
<evidence type="ECO:0000256" key="10">
    <source>
        <dbReference type="ARBA" id="ARBA00023186"/>
    </source>
</evidence>
<evidence type="ECO:0000313" key="18">
    <source>
        <dbReference type="EMBL" id="CAB4992442.1"/>
    </source>
</evidence>
<evidence type="ECO:0000256" key="5">
    <source>
        <dbReference type="ARBA" id="ARBA00022982"/>
    </source>
</evidence>
<evidence type="ECO:0000256" key="2">
    <source>
        <dbReference type="ARBA" id="ARBA00007602"/>
    </source>
</evidence>
<dbReference type="InterPro" id="IPR023380">
    <property type="entry name" value="DsbB-like_sf"/>
</dbReference>